<evidence type="ECO:0000313" key="10">
    <source>
        <dbReference type="Proteomes" id="UP001397290"/>
    </source>
</evidence>
<keyword evidence="4" id="KW-0238">DNA-binding</keyword>
<evidence type="ECO:0000256" key="3">
    <source>
        <dbReference type="ARBA" id="ARBA00023015"/>
    </source>
</evidence>
<dbReference type="Proteomes" id="UP001397290">
    <property type="component" value="Unassembled WGS sequence"/>
</dbReference>
<name>A0AAW0RVL6_9HYPO</name>
<keyword evidence="6" id="KW-0539">Nucleus</keyword>
<evidence type="ECO:0000256" key="6">
    <source>
        <dbReference type="ARBA" id="ARBA00023242"/>
    </source>
</evidence>
<dbReference type="GO" id="GO:0001228">
    <property type="term" value="F:DNA-binding transcription activator activity, RNA polymerase II-specific"/>
    <property type="evidence" value="ECO:0007669"/>
    <property type="project" value="TreeGrafter"/>
</dbReference>
<dbReference type="Pfam" id="PF04082">
    <property type="entry name" value="Fungal_trans"/>
    <property type="match status" value="1"/>
</dbReference>
<evidence type="ECO:0000256" key="5">
    <source>
        <dbReference type="ARBA" id="ARBA00023163"/>
    </source>
</evidence>
<dbReference type="PANTHER" id="PTHR31944:SF131">
    <property type="entry name" value="HEME-RESPONSIVE ZINC FINGER TRANSCRIPTION FACTOR HAP1"/>
    <property type="match status" value="1"/>
</dbReference>
<dbReference type="PANTHER" id="PTHR31944">
    <property type="entry name" value="HEME-RESPONSIVE ZINC FINGER TRANSCRIPTION FACTOR HAP1"/>
    <property type="match status" value="1"/>
</dbReference>
<proteinExistence type="predicted"/>
<evidence type="ECO:0000256" key="1">
    <source>
        <dbReference type="ARBA" id="ARBA00022723"/>
    </source>
</evidence>
<keyword evidence="1" id="KW-0479">Metal-binding</keyword>
<evidence type="ECO:0000259" key="8">
    <source>
        <dbReference type="SMART" id="SM00906"/>
    </source>
</evidence>
<organism evidence="9 10">
    <name type="scientific">Beauveria asiatica</name>
    <dbReference type="NCBI Taxonomy" id="1069075"/>
    <lineage>
        <taxon>Eukaryota</taxon>
        <taxon>Fungi</taxon>
        <taxon>Dikarya</taxon>
        <taxon>Ascomycota</taxon>
        <taxon>Pezizomycotina</taxon>
        <taxon>Sordariomycetes</taxon>
        <taxon>Hypocreomycetidae</taxon>
        <taxon>Hypocreales</taxon>
        <taxon>Cordycipitaceae</taxon>
        <taxon>Beauveria</taxon>
    </lineage>
</organism>
<dbReference type="InterPro" id="IPR007219">
    <property type="entry name" value="XnlR_reg_dom"/>
</dbReference>
<keyword evidence="3" id="KW-0805">Transcription regulation</keyword>
<feature type="compositionally biased region" description="Polar residues" evidence="7">
    <location>
        <begin position="225"/>
        <end position="247"/>
    </location>
</feature>
<dbReference type="CDD" id="cd12148">
    <property type="entry name" value="fungal_TF_MHR"/>
    <property type="match status" value="1"/>
</dbReference>
<keyword evidence="5" id="KW-0804">Transcription</keyword>
<evidence type="ECO:0000313" key="9">
    <source>
        <dbReference type="EMBL" id="KAK8146349.1"/>
    </source>
</evidence>
<feature type="domain" description="Xylanolytic transcriptional activator regulatory" evidence="8">
    <location>
        <begin position="467"/>
        <end position="543"/>
    </location>
</feature>
<protein>
    <recommendedName>
        <fullName evidence="8">Xylanolytic transcriptional activator regulatory domain-containing protein</fullName>
    </recommendedName>
</protein>
<evidence type="ECO:0000256" key="4">
    <source>
        <dbReference type="ARBA" id="ARBA00023125"/>
    </source>
</evidence>
<comment type="caution">
    <text evidence="9">The sequence shown here is derived from an EMBL/GenBank/DDBJ whole genome shotgun (WGS) entry which is preliminary data.</text>
</comment>
<feature type="region of interest" description="Disordered" evidence="7">
    <location>
        <begin position="216"/>
        <end position="250"/>
    </location>
</feature>
<reference evidence="9 10" key="1">
    <citation type="submission" date="2020-02" db="EMBL/GenBank/DDBJ databases">
        <title>Comparative genomics of the hypocrealean fungal genus Beauvera.</title>
        <authorList>
            <person name="Showalter D.N."/>
            <person name="Bushley K.E."/>
            <person name="Rehner S.A."/>
        </authorList>
    </citation>
    <scope>NUCLEOTIDE SEQUENCE [LARGE SCALE GENOMIC DNA]</scope>
    <source>
        <strain evidence="9 10">ARSEF4384</strain>
    </source>
</reference>
<dbReference type="InterPro" id="IPR051430">
    <property type="entry name" value="Fungal_TF_Env_Response"/>
</dbReference>
<dbReference type="GO" id="GO:0000978">
    <property type="term" value="F:RNA polymerase II cis-regulatory region sequence-specific DNA binding"/>
    <property type="evidence" value="ECO:0007669"/>
    <property type="project" value="TreeGrafter"/>
</dbReference>
<sequence length="867" mass="94260">MFASSQPVKLNAIDTSIITVTSSQLVNSYSQPVKLNTANTSIITVASSQPVKLNATDTSIITVTSSQLVNSYSQPVKLNTANTSIITVASSQLVNSYSQPVKLNTANISIFTVASSQPVNSYSQPVKLNATNTSIIIVASSQPVNSYSQLVKLNATNTSIIIVASSQPVKLNTTNTSIITVASSQPVKLDAANTSIITVATSGSLSSDEAEVVGVVPRTRPPTPSASQSHATKSDYNQSYPSISAPQSVRGPKSLASDVCSAQQPVGSTFFGNTMAVARGVTHKARFYGQSHWLTIIMMFPDLAETIVKDLCVEDSKALSAMRKCKALARDIKSQRAPVWPTAPTAVLPAKNLADELVDSYLDTSETLYRVLHMPSFRRDYDSLWLLGQDALPDKAFLMQLKLVLAIGATTYDDTFSLRSSAMTWVYEAQTYLSEPGSKSRLSIQSLQISVLLLIAQEAIGLETHALWIAAGALVRTAMHMGLHRDPTDQFVASRPRLAHEMCLRLWNTVLELALQSSFVAGKPPLVSIDDFDAPCPENFDDDQLMPEVKDPLPKPEQQFTQMTIPIALRKMFPLRLAVAKMLNDVNAQVTYEEAQKLDQGLRDVYKDVFRTLTRAGLIHPASAPRFDIKALDVIVHRYISSLHVPFLEKAQHDPTYAFSRQAAVDGALRIWRAASSSWQRAPLGIGAESMNGFANSSATDKFGRFARCGSAAGFFRSAAFHANLTVAFELRTQLQEQESLGPAMLRPDLISVLEDAKHFTMQSIHAGETNVKGYLFICLITTQIYSLQQGMGSDGTRSAILGAVEDALDVCLNSLENMRRAGAGRKISNSGLDSTYATAMATPPGMTESYDSQVRCFGWPPRFFDL</sequence>
<keyword evidence="10" id="KW-1185">Reference proteome</keyword>
<dbReference type="GO" id="GO:0006351">
    <property type="term" value="P:DNA-templated transcription"/>
    <property type="evidence" value="ECO:0007669"/>
    <property type="project" value="InterPro"/>
</dbReference>
<gene>
    <name evidence="9" type="ORF">G3M48_003232</name>
</gene>
<dbReference type="SMART" id="SM00906">
    <property type="entry name" value="Fungal_trans"/>
    <property type="match status" value="1"/>
</dbReference>
<evidence type="ECO:0000256" key="7">
    <source>
        <dbReference type="SAM" id="MobiDB-lite"/>
    </source>
</evidence>
<dbReference type="GO" id="GO:0005634">
    <property type="term" value="C:nucleus"/>
    <property type="evidence" value="ECO:0007669"/>
    <property type="project" value="TreeGrafter"/>
</dbReference>
<keyword evidence="2" id="KW-0862">Zinc</keyword>
<dbReference type="EMBL" id="JAAHCF010000216">
    <property type="protein sequence ID" value="KAK8146349.1"/>
    <property type="molecule type" value="Genomic_DNA"/>
</dbReference>
<accession>A0AAW0RVL6</accession>
<dbReference type="GO" id="GO:0008270">
    <property type="term" value="F:zinc ion binding"/>
    <property type="evidence" value="ECO:0007669"/>
    <property type="project" value="InterPro"/>
</dbReference>
<evidence type="ECO:0000256" key="2">
    <source>
        <dbReference type="ARBA" id="ARBA00022833"/>
    </source>
</evidence>
<dbReference type="AlphaFoldDB" id="A0AAW0RVL6"/>